<sequence length="120" mass="13321">MPEDERLAHLVDRLYGLTRAGHVRWELAEDRDDAFTYGTRSGAVVLFSRDRDGRDPYVLTIRDARDRLVERVDIARAAGLYERVADLYAIARRQALGTHAVIDGLLRDLSAGPSAPSASA</sequence>
<name>A0A8J3ZUG2_9ACTN</name>
<dbReference type="AlphaFoldDB" id="A0A8J3ZUG2"/>
<organism evidence="1 2">
    <name type="scientific">Virgisporangium ochraceum</name>
    <dbReference type="NCBI Taxonomy" id="65505"/>
    <lineage>
        <taxon>Bacteria</taxon>
        <taxon>Bacillati</taxon>
        <taxon>Actinomycetota</taxon>
        <taxon>Actinomycetes</taxon>
        <taxon>Micromonosporales</taxon>
        <taxon>Micromonosporaceae</taxon>
        <taxon>Virgisporangium</taxon>
    </lineage>
</organism>
<reference evidence="1" key="1">
    <citation type="submission" date="2021-01" db="EMBL/GenBank/DDBJ databases">
        <title>Whole genome shotgun sequence of Virgisporangium ochraceum NBRC 16418.</title>
        <authorList>
            <person name="Komaki H."/>
            <person name="Tamura T."/>
        </authorList>
    </citation>
    <scope>NUCLEOTIDE SEQUENCE</scope>
    <source>
        <strain evidence="1">NBRC 16418</strain>
    </source>
</reference>
<comment type="caution">
    <text evidence="1">The sequence shown here is derived from an EMBL/GenBank/DDBJ whole genome shotgun (WGS) entry which is preliminary data.</text>
</comment>
<evidence type="ECO:0000313" key="2">
    <source>
        <dbReference type="Proteomes" id="UP000635606"/>
    </source>
</evidence>
<evidence type="ECO:0000313" key="1">
    <source>
        <dbReference type="EMBL" id="GIJ68288.1"/>
    </source>
</evidence>
<keyword evidence="2" id="KW-1185">Reference proteome</keyword>
<gene>
    <name evidence="1" type="ORF">Voc01_032050</name>
</gene>
<accession>A0A8J3ZUG2</accession>
<protein>
    <submittedName>
        <fullName evidence="1">Uncharacterized protein</fullName>
    </submittedName>
</protein>
<dbReference type="RefSeq" id="WP_203928240.1">
    <property type="nucleotide sequence ID" value="NZ_BOPH01000039.1"/>
</dbReference>
<proteinExistence type="predicted"/>
<dbReference type="Proteomes" id="UP000635606">
    <property type="component" value="Unassembled WGS sequence"/>
</dbReference>
<dbReference type="EMBL" id="BOPH01000039">
    <property type="protein sequence ID" value="GIJ68288.1"/>
    <property type="molecule type" value="Genomic_DNA"/>
</dbReference>